<dbReference type="InParanoid" id="D8Q922"/>
<feature type="compositionally biased region" description="Low complexity" evidence="2">
    <location>
        <begin position="219"/>
        <end position="231"/>
    </location>
</feature>
<feature type="region of interest" description="Disordered" evidence="2">
    <location>
        <begin position="302"/>
        <end position="335"/>
    </location>
</feature>
<dbReference type="OrthoDB" id="10525486at2759"/>
<evidence type="ECO:0000259" key="3">
    <source>
        <dbReference type="PROSITE" id="PS50157"/>
    </source>
</evidence>
<dbReference type="SMART" id="SM00355">
    <property type="entry name" value="ZnF_C2H2"/>
    <property type="match status" value="3"/>
</dbReference>
<keyword evidence="1" id="KW-0479">Metal-binding</keyword>
<dbReference type="InterPro" id="IPR013087">
    <property type="entry name" value="Znf_C2H2_type"/>
</dbReference>
<dbReference type="PROSITE" id="PS50157">
    <property type="entry name" value="ZINC_FINGER_C2H2_2"/>
    <property type="match status" value="1"/>
</dbReference>
<dbReference type="PROSITE" id="PS00028">
    <property type="entry name" value="ZINC_FINGER_C2H2_1"/>
    <property type="match status" value="1"/>
</dbReference>
<dbReference type="KEGG" id="scm:SCHCO_02690519"/>
<keyword evidence="1" id="KW-0862">Zinc</keyword>
<protein>
    <recommendedName>
        <fullName evidence="3">C2H2-type domain-containing protein</fullName>
    </recommendedName>
</protein>
<evidence type="ECO:0000256" key="1">
    <source>
        <dbReference type="PROSITE-ProRule" id="PRU00042"/>
    </source>
</evidence>
<feature type="region of interest" description="Disordered" evidence="2">
    <location>
        <begin position="215"/>
        <end position="235"/>
    </location>
</feature>
<keyword evidence="1" id="KW-0863">Zinc-finger</keyword>
<feature type="non-terminal residue" evidence="4">
    <location>
        <position position="335"/>
    </location>
</feature>
<evidence type="ECO:0000256" key="2">
    <source>
        <dbReference type="SAM" id="MobiDB-lite"/>
    </source>
</evidence>
<keyword evidence="5" id="KW-1185">Reference proteome</keyword>
<dbReference type="RefSeq" id="XP_003030477.1">
    <property type="nucleotide sequence ID" value="XM_003030431.1"/>
</dbReference>
<dbReference type="Proteomes" id="UP000007431">
    <property type="component" value="Unassembled WGS sequence"/>
</dbReference>
<dbReference type="GeneID" id="9588043"/>
<dbReference type="AlphaFoldDB" id="D8Q922"/>
<reference evidence="4 5" key="1">
    <citation type="journal article" date="2010" name="Nat. Biotechnol.">
        <title>Genome sequence of the model mushroom Schizophyllum commune.</title>
        <authorList>
            <person name="Ohm R.A."/>
            <person name="de Jong J.F."/>
            <person name="Lugones L.G."/>
            <person name="Aerts A."/>
            <person name="Kothe E."/>
            <person name="Stajich J.E."/>
            <person name="de Vries R.P."/>
            <person name="Record E."/>
            <person name="Levasseur A."/>
            <person name="Baker S.E."/>
            <person name="Bartholomew K.A."/>
            <person name="Coutinho P.M."/>
            <person name="Erdmann S."/>
            <person name="Fowler T.J."/>
            <person name="Gathman A.C."/>
            <person name="Lombard V."/>
            <person name="Henrissat B."/>
            <person name="Knabe N."/>
            <person name="Kuees U."/>
            <person name="Lilly W.W."/>
            <person name="Lindquist E."/>
            <person name="Lucas S."/>
            <person name="Magnuson J.K."/>
            <person name="Piumi F."/>
            <person name="Raudaskoski M."/>
            <person name="Salamov A."/>
            <person name="Schmutz J."/>
            <person name="Schwarze F.W.M.R."/>
            <person name="vanKuyk P.A."/>
            <person name="Horton J.S."/>
            <person name="Grigoriev I.V."/>
            <person name="Woesten H.A.B."/>
        </authorList>
    </citation>
    <scope>NUCLEOTIDE SEQUENCE [LARGE SCALE GENOMIC DNA]</scope>
    <source>
        <strain evidence="5">H4-8 / FGSC 9210</strain>
    </source>
</reference>
<sequence>MSKVFITLSIFADIFHRMGYIGLAATFCHCGWHEPTPRDALSTVPGHVCQNKFRPELEHAPRPSPLLFIAGHTLLQVDKHRPSVNLSELRPWMSTTLPSAVNFATTSFRAGESSALPSGDKGPSVFLCKHVSCGKSFHTEEERRTHEKGHVVNEKGELRCPHRGCPYASASESKVLVHVNSFHRDLAGNRCQQPGCDYIAQNPRSLAAHVRSLHGVAASPRKTPTPSPFKKSPTKAKAKRIIQLRSIQPISWPLPGPASPRTPLPKVPEDNPFVIAETSALNPSENGRVSKVSAGVVESDAFSYTPPAKSPTTPHSSRRHSFYLAPLGEEEEEEE</sequence>
<dbReference type="GO" id="GO:0008270">
    <property type="term" value="F:zinc ion binding"/>
    <property type="evidence" value="ECO:0007669"/>
    <property type="project" value="UniProtKB-KW"/>
</dbReference>
<gene>
    <name evidence="4" type="ORF">SCHCODRAFT_110445</name>
</gene>
<proteinExistence type="predicted"/>
<evidence type="ECO:0000313" key="4">
    <source>
        <dbReference type="EMBL" id="EFI95574.1"/>
    </source>
</evidence>
<dbReference type="EMBL" id="GL377308">
    <property type="protein sequence ID" value="EFI95574.1"/>
    <property type="molecule type" value="Genomic_DNA"/>
</dbReference>
<dbReference type="VEuPathDB" id="FungiDB:SCHCODRAFT_02690519"/>
<name>D8Q922_SCHCM</name>
<evidence type="ECO:0000313" key="5">
    <source>
        <dbReference type="Proteomes" id="UP000007431"/>
    </source>
</evidence>
<feature type="domain" description="C2H2-type" evidence="3">
    <location>
        <begin position="126"/>
        <end position="155"/>
    </location>
</feature>
<accession>D8Q922</accession>
<dbReference type="HOGENOM" id="CLU_829379_0_0_1"/>
<organism evidence="5">
    <name type="scientific">Schizophyllum commune (strain H4-8 / FGSC 9210)</name>
    <name type="common">Split gill fungus</name>
    <dbReference type="NCBI Taxonomy" id="578458"/>
    <lineage>
        <taxon>Eukaryota</taxon>
        <taxon>Fungi</taxon>
        <taxon>Dikarya</taxon>
        <taxon>Basidiomycota</taxon>
        <taxon>Agaricomycotina</taxon>
        <taxon>Agaricomycetes</taxon>
        <taxon>Agaricomycetidae</taxon>
        <taxon>Agaricales</taxon>
        <taxon>Schizophyllaceae</taxon>
        <taxon>Schizophyllum</taxon>
    </lineage>
</organism>